<evidence type="ECO:0008006" key="6">
    <source>
        <dbReference type="Google" id="ProtNLM"/>
    </source>
</evidence>
<feature type="region of interest" description="Disordered" evidence="1">
    <location>
        <begin position="93"/>
        <end position="141"/>
    </location>
</feature>
<gene>
    <name evidence="3" type="ORF">EDS130_LOCUS27693</name>
    <name evidence="2" type="ORF">XAT740_LOCUS11704</name>
</gene>
<organism evidence="3 5">
    <name type="scientific">Adineta ricciae</name>
    <name type="common">Rotifer</name>
    <dbReference type="NCBI Taxonomy" id="249248"/>
    <lineage>
        <taxon>Eukaryota</taxon>
        <taxon>Metazoa</taxon>
        <taxon>Spiralia</taxon>
        <taxon>Gnathifera</taxon>
        <taxon>Rotifera</taxon>
        <taxon>Eurotatoria</taxon>
        <taxon>Bdelloidea</taxon>
        <taxon>Adinetida</taxon>
        <taxon>Adinetidae</taxon>
        <taxon>Adineta</taxon>
    </lineage>
</organism>
<dbReference type="SUPFAM" id="SSF54236">
    <property type="entry name" value="Ubiquitin-like"/>
    <property type="match status" value="1"/>
</dbReference>
<proteinExistence type="predicted"/>
<dbReference type="CDD" id="cd17039">
    <property type="entry name" value="Ubl_ubiquitin_like"/>
    <property type="match status" value="1"/>
</dbReference>
<feature type="compositionally biased region" description="Basic and acidic residues" evidence="1">
    <location>
        <begin position="101"/>
        <end position="116"/>
    </location>
</feature>
<feature type="compositionally biased region" description="Polar residues" evidence="1">
    <location>
        <begin position="117"/>
        <end position="129"/>
    </location>
</feature>
<dbReference type="Gene3D" id="3.10.20.90">
    <property type="entry name" value="Phosphatidylinositol 3-kinase Catalytic Subunit, Chain A, domain 1"/>
    <property type="match status" value="1"/>
</dbReference>
<dbReference type="InterPro" id="IPR029071">
    <property type="entry name" value="Ubiquitin-like_domsf"/>
</dbReference>
<comment type="caution">
    <text evidence="3">The sequence shown here is derived from an EMBL/GenBank/DDBJ whole genome shotgun (WGS) entry which is preliminary data.</text>
</comment>
<evidence type="ECO:0000313" key="5">
    <source>
        <dbReference type="Proteomes" id="UP000663852"/>
    </source>
</evidence>
<sequence length="174" mass="20192">MTSNTTSTHCMKLQVQYGSDFYELLLTSKEKKICIEQVLEEIEKRLKVPKCHQILMYKGQRLDQKAKTNLDELYIFNNSKIILARTPKQLLDEESSSVQSPKEKKIIDTNKEDNQNVEHSVNQQQSVPTKQEMRSHPIGFIPEPNKTYEYYTVPYRTDPTTLLQNMSLSTSTST</sequence>
<evidence type="ECO:0000313" key="2">
    <source>
        <dbReference type="EMBL" id="CAF0971746.1"/>
    </source>
</evidence>
<dbReference type="EMBL" id="CAJNOR010000647">
    <property type="protein sequence ID" value="CAF0971746.1"/>
    <property type="molecule type" value="Genomic_DNA"/>
</dbReference>
<dbReference type="OrthoDB" id="9981601at2759"/>
<dbReference type="AlphaFoldDB" id="A0A814ZSV2"/>
<dbReference type="Proteomes" id="UP000663852">
    <property type="component" value="Unassembled WGS sequence"/>
</dbReference>
<dbReference type="EMBL" id="CAJNOJ010000176">
    <property type="protein sequence ID" value="CAF1245661.1"/>
    <property type="molecule type" value="Genomic_DNA"/>
</dbReference>
<protein>
    <recommendedName>
        <fullName evidence="6">Ubiquitin-like domain-containing protein</fullName>
    </recommendedName>
</protein>
<accession>A0A814ZSV2</accession>
<evidence type="ECO:0000313" key="4">
    <source>
        <dbReference type="Proteomes" id="UP000663828"/>
    </source>
</evidence>
<keyword evidence="4" id="KW-1185">Reference proteome</keyword>
<name>A0A814ZSV2_ADIRI</name>
<dbReference type="Proteomes" id="UP000663828">
    <property type="component" value="Unassembled WGS sequence"/>
</dbReference>
<reference evidence="3" key="1">
    <citation type="submission" date="2021-02" db="EMBL/GenBank/DDBJ databases">
        <authorList>
            <person name="Nowell W R."/>
        </authorList>
    </citation>
    <scope>NUCLEOTIDE SEQUENCE</scope>
</reference>
<evidence type="ECO:0000256" key="1">
    <source>
        <dbReference type="SAM" id="MobiDB-lite"/>
    </source>
</evidence>
<evidence type="ECO:0000313" key="3">
    <source>
        <dbReference type="EMBL" id="CAF1245661.1"/>
    </source>
</evidence>